<gene>
    <name evidence="1" type="ORF">LGQ03_04910</name>
</gene>
<evidence type="ECO:0000313" key="1">
    <source>
        <dbReference type="EMBL" id="MCB5198571.1"/>
    </source>
</evidence>
<dbReference type="Proteomes" id="UP001138961">
    <property type="component" value="Unassembled WGS sequence"/>
</dbReference>
<sequence length="187" mass="21395">MASNPYANRTQVKCWNLATTLDQFSFLELAAKTKLAPGTVTKIVKGWVDEGKVDACGKGYKGRLYFRVKNEHRPPKVVREERLKQTRTPHDLMWEAMRGLGQFTPRDVVAHATTDWLAVNEDDARDFCRLLLKGGYFKVVEKAIPGKREATYRLRRNTGPLPPRERRVTVVYDPNLNEITHMPEALA</sequence>
<dbReference type="RefSeq" id="WP_226747485.1">
    <property type="nucleotide sequence ID" value="NZ_JAJATZ010000002.1"/>
</dbReference>
<evidence type="ECO:0008006" key="3">
    <source>
        <dbReference type="Google" id="ProtNLM"/>
    </source>
</evidence>
<comment type="caution">
    <text evidence="1">The sequence shown here is derived from an EMBL/GenBank/DDBJ whole genome shotgun (WGS) entry which is preliminary data.</text>
</comment>
<name>A0ABS8BSR8_9RHOB</name>
<proteinExistence type="predicted"/>
<accession>A0ABS8BSR8</accession>
<protein>
    <recommendedName>
        <fullName evidence="3">MarR family protein</fullName>
    </recommendedName>
</protein>
<reference evidence="1" key="1">
    <citation type="submission" date="2021-10" db="EMBL/GenBank/DDBJ databases">
        <title>Loktanella gaetbuli sp. nov., isolated from a tidal flat.</title>
        <authorList>
            <person name="Park S."/>
            <person name="Yoon J.-H."/>
        </authorList>
    </citation>
    <scope>NUCLEOTIDE SEQUENCE</scope>
    <source>
        <strain evidence="1">TSTF-M6</strain>
    </source>
</reference>
<dbReference type="EMBL" id="JAJATZ010000002">
    <property type="protein sequence ID" value="MCB5198571.1"/>
    <property type="molecule type" value="Genomic_DNA"/>
</dbReference>
<keyword evidence="2" id="KW-1185">Reference proteome</keyword>
<evidence type="ECO:0000313" key="2">
    <source>
        <dbReference type="Proteomes" id="UP001138961"/>
    </source>
</evidence>
<organism evidence="1 2">
    <name type="scientific">Loktanella gaetbuli</name>
    <dbReference type="NCBI Taxonomy" id="2881335"/>
    <lineage>
        <taxon>Bacteria</taxon>
        <taxon>Pseudomonadati</taxon>
        <taxon>Pseudomonadota</taxon>
        <taxon>Alphaproteobacteria</taxon>
        <taxon>Rhodobacterales</taxon>
        <taxon>Roseobacteraceae</taxon>
        <taxon>Loktanella</taxon>
    </lineage>
</organism>